<dbReference type="PRINTS" id="PR00081">
    <property type="entry name" value="GDHRDH"/>
</dbReference>
<name>A0A2A9P5Y3_OPHUN</name>
<dbReference type="InterPro" id="IPR002347">
    <property type="entry name" value="SDR_fam"/>
</dbReference>
<protein>
    <submittedName>
        <fullName evidence="3">Uncharacterized protein</fullName>
    </submittedName>
</protein>
<dbReference type="Pfam" id="PF13561">
    <property type="entry name" value="adh_short_C2"/>
    <property type="match status" value="1"/>
</dbReference>
<evidence type="ECO:0000256" key="2">
    <source>
        <dbReference type="ARBA" id="ARBA00022857"/>
    </source>
</evidence>
<evidence type="ECO:0000256" key="1">
    <source>
        <dbReference type="ARBA" id="ARBA00006484"/>
    </source>
</evidence>
<dbReference type="Proteomes" id="UP000037136">
    <property type="component" value="Unassembled WGS sequence"/>
</dbReference>
<dbReference type="PRINTS" id="PR00080">
    <property type="entry name" value="SDRFAMILY"/>
</dbReference>
<dbReference type="CDD" id="cd05233">
    <property type="entry name" value="SDR_c"/>
    <property type="match status" value="1"/>
</dbReference>
<sequence>MDVPGFALITGAASGIGRACAKAFVNEGSAGVALLDMHEEALIQVKAEMEEVIKQRKGHGNGTKLLMHHVDVSQEQQVNQAISETAQAFGQIDYLVNAAGIAIFPDGGAASLQTEDWSRTLSVNLSGSFFVLRATAQLMLKQEPILSSIDNRPLQRGSIINVASIYGLTGRSQATAYSAAKHGVVGMTRSAAEEYAEAGLRINAICPGYVDTPMIRSNPEVLDFAMGTVKTLVPSRRLGQASEVADGVLYLAGGRSSYVTGSALAVDGGYTAI</sequence>
<dbReference type="PANTHER" id="PTHR42760">
    <property type="entry name" value="SHORT-CHAIN DEHYDROGENASES/REDUCTASES FAMILY MEMBER"/>
    <property type="match status" value="1"/>
</dbReference>
<comment type="caution">
    <text evidence="3">The sequence shown here is derived from an EMBL/GenBank/DDBJ whole genome shotgun (WGS) entry which is preliminary data.</text>
</comment>
<evidence type="ECO:0000313" key="4">
    <source>
        <dbReference type="Proteomes" id="UP000037136"/>
    </source>
</evidence>
<dbReference type="GO" id="GO:0016616">
    <property type="term" value="F:oxidoreductase activity, acting on the CH-OH group of donors, NAD or NADP as acceptor"/>
    <property type="evidence" value="ECO:0007669"/>
    <property type="project" value="TreeGrafter"/>
</dbReference>
<dbReference type="Gene3D" id="3.40.50.720">
    <property type="entry name" value="NAD(P)-binding Rossmann-like Domain"/>
    <property type="match status" value="1"/>
</dbReference>
<dbReference type="PROSITE" id="PS00061">
    <property type="entry name" value="ADH_SHORT"/>
    <property type="match status" value="1"/>
</dbReference>
<reference evidence="3 4" key="2">
    <citation type="journal article" date="2017" name="Sci. Rep.">
        <title>Ant-infecting Ophiocordyceps genomes reveal a high diversity of potential behavioral manipulation genes and a possible major role for enterotoxins.</title>
        <authorList>
            <person name="de Bekker C."/>
            <person name="Ohm R.A."/>
            <person name="Evans H.C."/>
            <person name="Brachmann A."/>
            <person name="Hughes D.P."/>
        </authorList>
    </citation>
    <scope>NUCLEOTIDE SEQUENCE [LARGE SCALE GENOMIC DNA]</scope>
    <source>
        <strain evidence="3 4">SC16a</strain>
    </source>
</reference>
<dbReference type="OrthoDB" id="5840532at2759"/>
<keyword evidence="2" id="KW-0521">NADP</keyword>
<dbReference type="InterPro" id="IPR020904">
    <property type="entry name" value="Sc_DH/Rdtase_CS"/>
</dbReference>
<proteinExistence type="inferred from homology"/>
<organism evidence="3 4">
    <name type="scientific">Ophiocordyceps unilateralis</name>
    <name type="common">Zombie-ant fungus</name>
    <name type="synonym">Torrubia unilateralis</name>
    <dbReference type="NCBI Taxonomy" id="268505"/>
    <lineage>
        <taxon>Eukaryota</taxon>
        <taxon>Fungi</taxon>
        <taxon>Dikarya</taxon>
        <taxon>Ascomycota</taxon>
        <taxon>Pezizomycotina</taxon>
        <taxon>Sordariomycetes</taxon>
        <taxon>Hypocreomycetidae</taxon>
        <taxon>Hypocreales</taxon>
        <taxon>Ophiocordycipitaceae</taxon>
        <taxon>Ophiocordyceps</taxon>
    </lineage>
</organism>
<gene>
    <name evidence="3" type="ORF">XA68_15931</name>
</gene>
<dbReference type="EMBL" id="LAZP02000500">
    <property type="protein sequence ID" value="PFH56839.1"/>
    <property type="molecule type" value="Genomic_DNA"/>
</dbReference>
<dbReference type="InterPro" id="IPR036291">
    <property type="entry name" value="NAD(P)-bd_dom_sf"/>
</dbReference>
<comment type="similarity">
    <text evidence="1">Belongs to the short-chain dehydrogenases/reductases (SDR) family.</text>
</comment>
<dbReference type="FunFam" id="3.40.50.720:FF:000084">
    <property type="entry name" value="Short-chain dehydrogenase reductase"/>
    <property type="match status" value="1"/>
</dbReference>
<reference evidence="3 4" key="1">
    <citation type="journal article" date="2015" name="BMC Genomics">
        <title>Gene expression during zombie ant biting behavior reflects the complexity underlying fungal parasitic behavioral manipulation.</title>
        <authorList>
            <person name="de Bekker C."/>
            <person name="Ohm R.A."/>
            <person name="Loreto R.G."/>
            <person name="Sebastian A."/>
            <person name="Albert I."/>
            <person name="Merrow M."/>
            <person name="Brachmann A."/>
            <person name="Hughes D.P."/>
        </authorList>
    </citation>
    <scope>NUCLEOTIDE SEQUENCE [LARGE SCALE GENOMIC DNA]</scope>
    <source>
        <strain evidence="3 4">SC16a</strain>
    </source>
</reference>
<dbReference type="SUPFAM" id="SSF51735">
    <property type="entry name" value="NAD(P)-binding Rossmann-fold domains"/>
    <property type="match status" value="1"/>
</dbReference>
<evidence type="ECO:0000313" key="3">
    <source>
        <dbReference type="EMBL" id="PFH56839.1"/>
    </source>
</evidence>
<accession>A0A2A9P5Y3</accession>
<keyword evidence="4" id="KW-1185">Reference proteome</keyword>
<dbReference type="AlphaFoldDB" id="A0A2A9P5Y3"/>
<dbReference type="STRING" id="268505.A0A2A9P5Y3"/>